<feature type="region of interest" description="Disordered" evidence="1">
    <location>
        <begin position="1"/>
        <end position="82"/>
    </location>
</feature>
<keyword evidence="4" id="KW-1185">Reference proteome</keyword>
<dbReference type="AlphaFoldDB" id="A0A2T3ZJ06"/>
<name>A0A2T3ZJ06_TRIA4</name>
<evidence type="ECO:0000313" key="4">
    <source>
        <dbReference type="Proteomes" id="UP000240493"/>
    </source>
</evidence>
<feature type="transmembrane region" description="Helical" evidence="2">
    <location>
        <begin position="365"/>
        <end position="386"/>
    </location>
</feature>
<keyword evidence="2" id="KW-0812">Transmembrane</keyword>
<dbReference type="Proteomes" id="UP000240493">
    <property type="component" value="Unassembled WGS sequence"/>
</dbReference>
<accession>A0A2T3ZJ06</accession>
<keyword evidence="2" id="KW-1133">Transmembrane helix</keyword>
<feature type="transmembrane region" description="Helical" evidence="2">
    <location>
        <begin position="211"/>
        <end position="229"/>
    </location>
</feature>
<evidence type="ECO:0000313" key="3">
    <source>
        <dbReference type="EMBL" id="PTB44797.1"/>
    </source>
</evidence>
<gene>
    <name evidence="3" type="ORF">M441DRAFT_130837</name>
</gene>
<feature type="transmembrane region" description="Helical" evidence="2">
    <location>
        <begin position="328"/>
        <end position="345"/>
    </location>
</feature>
<dbReference type="OrthoDB" id="5149030at2759"/>
<feature type="transmembrane region" description="Helical" evidence="2">
    <location>
        <begin position="186"/>
        <end position="205"/>
    </location>
</feature>
<evidence type="ECO:0000256" key="2">
    <source>
        <dbReference type="SAM" id="Phobius"/>
    </source>
</evidence>
<dbReference type="EMBL" id="KZ679257">
    <property type="protein sequence ID" value="PTB44797.1"/>
    <property type="molecule type" value="Genomic_DNA"/>
</dbReference>
<keyword evidence="2" id="KW-0472">Membrane</keyword>
<dbReference type="PANTHER" id="PTHR35043">
    <property type="entry name" value="TRANSCRIPTION FACTOR DOMAIN-CONTAINING PROTEIN"/>
    <property type="match status" value="1"/>
</dbReference>
<dbReference type="PANTHER" id="PTHR35043:SF7">
    <property type="entry name" value="TRANSCRIPTION FACTOR DOMAIN-CONTAINING PROTEIN"/>
    <property type="match status" value="1"/>
</dbReference>
<organism evidence="3 4">
    <name type="scientific">Trichoderma asperellum (strain ATCC 204424 / CBS 433.97 / NBRC 101777)</name>
    <dbReference type="NCBI Taxonomy" id="1042311"/>
    <lineage>
        <taxon>Eukaryota</taxon>
        <taxon>Fungi</taxon>
        <taxon>Dikarya</taxon>
        <taxon>Ascomycota</taxon>
        <taxon>Pezizomycotina</taxon>
        <taxon>Sordariomycetes</taxon>
        <taxon>Hypocreomycetidae</taxon>
        <taxon>Hypocreales</taxon>
        <taxon>Hypocreaceae</taxon>
        <taxon>Trichoderma</taxon>
    </lineage>
</organism>
<evidence type="ECO:0000256" key="1">
    <source>
        <dbReference type="SAM" id="MobiDB-lite"/>
    </source>
</evidence>
<proteinExistence type="predicted"/>
<feature type="non-terminal residue" evidence="3">
    <location>
        <position position="1"/>
    </location>
</feature>
<dbReference type="STRING" id="1042311.A0A2T3ZJ06"/>
<sequence>LPDMGGIIIDFSDRESQNNNEKSVSERPPGNPLSHETPRASQEALLPRRGALISDRETYRSSQEATRSSRDAHSWPGDVESQPLRENADDFITKFEKRQRRWLGGCEILWKRHEPHVKHAIKIKETLGENPPLWKLLNIAALSGNMWTLDSKQLAIAKKHKIITDLPKIKAADIDDKNKSDALVKILAVMQVIWMVVQLCARVYYRHPFAPLELSTVAFSATAIILYFVEWDKPKDINTPVYVKAAKRSVSEEAFTEIVNEAPFPYMQQRFWQYKHYYMPTIAFHETDGDLKHIDRQSLVVAMITVISFGGIHLLAWNLQFPTPVEGLLWKISATMTIACPTLYCSSHLPFMGKSPKDAVKIETLMVKAVVGFTTFFYIFARLFLITESIRSLYYLPRGAYISTWTADFPHMS</sequence>
<reference evidence="3 4" key="1">
    <citation type="submission" date="2016-07" db="EMBL/GenBank/DDBJ databases">
        <title>Multiple horizontal gene transfer events from other fungi enriched the ability of initially mycotrophic Trichoderma (Ascomycota) to feed on dead plant biomass.</title>
        <authorList>
            <consortium name="DOE Joint Genome Institute"/>
            <person name="Aerts A."/>
            <person name="Atanasova L."/>
            <person name="Chenthamara K."/>
            <person name="Zhang J."/>
            <person name="Grujic M."/>
            <person name="Henrissat B."/>
            <person name="Kuo A."/>
            <person name="Salamov A."/>
            <person name="Lipzen A."/>
            <person name="Labutti K."/>
            <person name="Barry K."/>
            <person name="Miao Y."/>
            <person name="Rahimi M.J."/>
            <person name="Shen Q."/>
            <person name="Grigoriev I.V."/>
            <person name="Kubicek C.P."/>
            <person name="Druzhinina I.S."/>
        </authorList>
    </citation>
    <scope>NUCLEOTIDE SEQUENCE [LARGE SCALE GENOMIC DNA]</scope>
    <source>
        <strain evidence="3 4">CBS 433.97</strain>
    </source>
</reference>
<feature type="transmembrane region" description="Helical" evidence="2">
    <location>
        <begin position="299"/>
        <end position="316"/>
    </location>
</feature>
<protein>
    <submittedName>
        <fullName evidence="3">Uncharacterized protein</fullName>
    </submittedName>
</protein>